<organism evidence="3 4">
    <name type="scientific">Dreissena polymorpha</name>
    <name type="common">Zebra mussel</name>
    <name type="synonym">Mytilus polymorpha</name>
    <dbReference type="NCBI Taxonomy" id="45954"/>
    <lineage>
        <taxon>Eukaryota</taxon>
        <taxon>Metazoa</taxon>
        <taxon>Spiralia</taxon>
        <taxon>Lophotrochozoa</taxon>
        <taxon>Mollusca</taxon>
        <taxon>Bivalvia</taxon>
        <taxon>Autobranchia</taxon>
        <taxon>Heteroconchia</taxon>
        <taxon>Euheterodonta</taxon>
        <taxon>Imparidentia</taxon>
        <taxon>Neoheterodontei</taxon>
        <taxon>Myida</taxon>
        <taxon>Dreissenoidea</taxon>
        <taxon>Dreissenidae</taxon>
        <taxon>Dreissena</taxon>
    </lineage>
</organism>
<dbReference type="EMBL" id="JAIWYP010000001">
    <property type="protein sequence ID" value="KAH3888853.1"/>
    <property type="molecule type" value="Genomic_DNA"/>
</dbReference>
<protein>
    <submittedName>
        <fullName evidence="3">Uncharacterized protein</fullName>
    </submittedName>
</protein>
<evidence type="ECO:0000313" key="3">
    <source>
        <dbReference type="EMBL" id="KAH3888855.1"/>
    </source>
</evidence>
<comment type="caution">
    <text evidence="3">The sequence shown here is derived from an EMBL/GenBank/DDBJ whole genome shotgun (WGS) entry which is preliminary data.</text>
</comment>
<dbReference type="EMBL" id="JAIWYP010000001">
    <property type="protein sequence ID" value="KAH3888851.1"/>
    <property type="molecule type" value="Genomic_DNA"/>
</dbReference>
<gene>
    <name evidence="1" type="ORF">DPMN_012893</name>
    <name evidence="2" type="ORF">DPMN_012895</name>
    <name evidence="3" type="ORF">DPMN_012897</name>
</gene>
<reference evidence="3" key="2">
    <citation type="submission" date="2020-11" db="EMBL/GenBank/DDBJ databases">
        <authorList>
            <person name="McCartney M.A."/>
            <person name="Auch B."/>
            <person name="Kono T."/>
            <person name="Mallez S."/>
            <person name="Becker A."/>
            <person name="Gohl D.M."/>
            <person name="Silverstein K.A.T."/>
            <person name="Koren S."/>
            <person name="Bechman K.B."/>
            <person name="Herman A."/>
            <person name="Abrahante J.E."/>
            <person name="Garbe J."/>
        </authorList>
    </citation>
    <scope>NUCLEOTIDE SEQUENCE</scope>
    <source>
        <strain evidence="3">Duluth1</strain>
        <tissue evidence="3">Whole animal</tissue>
    </source>
</reference>
<evidence type="ECO:0000313" key="1">
    <source>
        <dbReference type="EMBL" id="KAH3888851.1"/>
    </source>
</evidence>
<name>A0A9D4S360_DREPO</name>
<dbReference type="EMBL" id="JAIWYP010000001">
    <property type="protein sequence ID" value="KAH3888855.1"/>
    <property type="molecule type" value="Genomic_DNA"/>
</dbReference>
<sequence>MTQVYASVRQSDLPGYPGCQCTTVALAAILHWELVRKQGRSRPTAAMVNEIMRTGNRLHNLFRYNPYKRLI</sequence>
<proteinExistence type="predicted"/>
<evidence type="ECO:0000313" key="4">
    <source>
        <dbReference type="Proteomes" id="UP000828390"/>
    </source>
</evidence>
<reference evidence="3" key="1">
    <citation type="journal article" date="2019" name="bioRxiv">
        <title>The Genome of the Zebra Mussel, Dreissena polymorpha: A Resource for Invasive Species Research.</title>
        <authorList>
            <person name="McCartney M.A."/>
            <person name="Auch B."/>
            <person name="Kono T."/>
            <person name="Mallez S."/>
            <person name="Zhang Y."/>
            <person name="Obille A."/>
            <person name="Becker A."/>
            <person name="Abrahante J.E."/>
            <person name="Garbe J."/>
            <person name="Badalamenti J.P."/>
            <person name="Herman A."/>
            <person name="Mangelson H."/>
            <person name="Liachko I."/>
            <person name="Sullivan S."/>
            <person name="Sone E.D."/>
            <person name="Koren S."/>
            <person name="Silverstein K.A.T."/>
            <person name="Beckman K.B."/>
            <person name="Gohl D.M."/>
        </authorList>
    </citation>
    <scope>NUCLEOTIDE SEQUENCE</scope>
    <source>
        <strain evidence="3">Duluth1</strain>
        <tissue evidence="3">Whole animal</tissue>
    </source>
</reference>
<dbReference type="AlphaFoldDB" id="A0A9D4S360"/>
<evidence type="ECO:0000313" key="2">
    <source>
        <dbReference type="EMBL" id="KAH3888853.1"/>
    </source>
</evidence>
<keyword evidence="4" id="KW-1185">Reference proteome</keyword>
<accession>A0A9D4S360</accession>
<dbReference type="Proteomes" id="UP000828390">
    <property type="component" value="Unassembled WGS sequence"/>
</dbReference>